<proteinExistence type="predicted"/>
<evidence type="ECO:0008006" key="8">
    <source>
        <dbReference type="Google" id="ProtNLM"/>
    </source>
</evidence>
<dbReference type="PANTHER" id="PTHR45660">
    <property type="entry name" value="HISTONE-LYSINE N-METHYLTRANSFERASE SETMAR"/>
    <property type="match status" value="1"/>
</dbReference>
<dbReference type="PROSITE" id="PS50280">
    <property type="entry name" value="SET"/>
    <property type="match status" value="1"/>
</dbReference>
<dbReference type="InterPro" id="IPR051357">
    <property type="entry name" value="H3K9_HMTase_SUVAR3-9"/>
</dbReference>
<dbReference type="InterPro" id="IPR001214">
    <property type="entry name" value="SET_dom"/>
</dbReference>
<organism evidence="6 7">
    <name type="scientific">Sphagnum jensenii</name>
    <dbReference type="NCBI Taxonomy" id="128206"/>
    <lineage>
        <taxon>Eukaryota</taxon>
        <taxon>Viridiplantae</taxon>
        <taxon>Streptophyta</taxon>
        <taxon>Embryophyta</taxon>
        <taxon>Bryophyta</taxon>
        <taxon>Sphagnophytina</taxon>
        <taxon>Sphagnopsida</taxon>
        <taxon>Sphagnales</taxon>
        <taxon>Sphagnaceae</taxon>
        <taxon>Sphagnum</taxon>
    </lineage>
</organism>
<evidence type="ECO:0000256" key="3">
    <source>
        <dbReference type="ARBA" id="ARBA00022691"/>
    </source>
</evidence>
<evidence type="ECO:0000313" key="6">
    <source>
        <dbReference type="EMBL" id="CAK9876126.1"/>
    </source>
</evidence>
<keyword evidence="1" id="KW-0489">Methyltransferase</keyword>
<dbReference type="SUPFAM" id="SSF82199">
    <property type="entry name" value="SET domain"/>
    <property type="match status" value="1"/>
</dbReference>
<feature type="domain" description="Post-SET" evidence="5">
    <location>
        <begin position="323"/>
        <end position="339"/>
    </location>
</feature>
<sequence>MENQKRSFCCVNTQTGLEIAAAWLGPRELASLALTCRAMTKCVADLTERRVEDVAQGLERWSVPVCNQFDSCRYPWFVYTPFCLLSTSRSSSSFHSWGNESSSSSSSSSKESLFSDARKTCLKELGILPSTGILGAEERPLLVMECGGACSCSSNMCGFRVTQQGLAVGVTVVRKQNTGWGLHATQLISKGSFVCEYAGELLTTREAQQRQKVYDIVEEAGNELKLLHRKKRRRCGSALLVLREFLPSKQACVRLNIDATRVGNVARFINHACDGGNLLPCLVRAAGSLIPKLAFFARRDISEGEELTYSYGSGYAGAIASKKSQSCFCGTSCCTGMLPSDIT</sequence>
<keyword evidence="7" id="KW-1185">Reference proteome</keyword>
<keyword evidence="2" id="KW-0808">Transferase</keyword>
<evidence type="ECO:0000256" key="2">
    <source>
        <dbReference type="ARBA" id="ARBA00022679"/>
    </source>
</evidence>
<dbReference type="EMBL" id="OZ023706">
    <property type="protein sequence ID" value="CAK9876126.1"/>
    <property type="molecule type" value="Genomic_DNA"/>
</dbReference>
<accession>A0ABP1BKI3</accession>
<dbReference type="InterPro" id="IPR046341">
    <property type="entry name" value="SET_dom_sf"/>
</dbReference>
<evidence type="ECO:0000259" key="4">
    <source>
        <dbReference type="PROSITE" id="PS50280"/>
    </source>
</evidence>
<dbReference type="SMART" id="SM00317">
    <property type="entry name" value="SET"/>
    <property type="match status" value="1"/>
</dbReference>
<name>A0ABP1BKI3_9BRYO</name>
<gene>
    <name evidence="6" type="ORF">CSSPJE1EN2_LOCUS18348</name>
</gene>
<keyword evidence="3" id="KW-0949">S-adenosyl-L-methionine</keyword>
<dbReference type="PANTHER" id="PTHR45660:SF89">
    <property type="entry name" value="HISTONE-LYSINE N-METHYLTRANSFERASE SUVR3"/>
    <property type="match status" value="1"/>
</dbReference>
<evidence type="ECO:0000313" key="7">
    <source>
        <dbReference type="Proteomes" id="UP001497522"/>
    </source>
</evidence>
<dbReference type="PROSITE" id="PS50868">
    <property type="entry name" value="POST_SET"/>
    <property type="match status" value="1"/>
</dbReference>
<protein>
    <recommendedName>
        <fullName evidence="8">Histone-lysine N-methyltransferase SUVR3</fullName>
    </recommendedName>
</protein>
<dbReference type="Gene3D" id="2.170.270.10">
    <property type="entry name" value="SET domain"/>
    <property type="match status" value="1"/>
</dbReference>
<feature type="domain" description="SET" evidence="4">
    <location>
        <begin position="164"/>
        <end position="312"/>
    </location>
</feature>
<dbReference type="Pfam" id="PF00856">
    <property type="entry name" value="SET"/>
    <property type="match status" value="1"/>
</dbReference>
<evidence type="ECO:0000259" key="5">
    <source>
        <dbReference type="PROSITE" id="PS50868"/>
    </source>
</evidence>
<dbReference type="InterPro" id="IPR003616">
    <property type="entry name" value="Post-SET_dom"/>
</dbReference>
<evidence type="ECO:0000256" key="1">
    <source>
        <dbReference type="ARBA" id="ARBA00022603"/>
    </source>
</evidence>
<reference evidence="6" key="1">
    <citation type="submission" date="2024-03" db="EMBL/GenBank/DDBJ databases">
        <authorList>
            <consortium name="ELIXIR-Norway"/>
            <consortium name="Elixir Norway"/>
        </authorList>
    </citation>
    <scope>NUCLEOTIDE SEQUENCE</scope>
</reference>
<dbReference type="Proteomes" id="UP001497522">
    <property type="component" value="Chromosome 5"/>
</dbReference>